<dbReference type="Gene3D" id="3.40.228.10">
    <property type="entry name" value="Dimethylsulfoxide Reductase, domain 2"/>
    <property type="match status" value="1"/>
</dbReference>
<dbReference type="EMBL" id="RIZI01000168">
    <property type="protein sequence ID" value="RNF61620.1"/>
    <property type="molecule type" value="Genomic_DNA"/>
</dbReference>
<dbReference type="SMART" id="SM00926">
    <property type="entry name" value="Molybdop_Fe4S4"/>
    <property type="match status" value="1"/>
</dbReference>
<dbReference type="Gene3D" id="3.40.50.740">
    <property type="match status" value="2"/>
</dbReference>
<dbReference type="OrthoDB" id="9815647at2"/>
<dbReference type="InterPro" id="IPR006657">
    <property type="entry name" value="MoPterin_dinucl-bd_dom"/>
</dbReference>
<dbReference type="RefSeq" id="WP_123103999.1">
    <property type="nucleotide sequence ID" value="NZ_CP127527.1"/>
</dbReference>
<keyword evidence="3" id="KW-0479">Metal-binding</keyword>
<evidence type="ECO:0000259" key="9">
    <source>
        <dbReference type="PROSITE" id="PS51669"/>
    </source>
</evidence>
<organism evidence="10">
    <name type="scientific">Acidithiobacillus sulfuriphilus</name>
    <dbReference type="NCBI Taxonomy" id="1867749"/>
    <lineage>
        <taxon>Bacteria</taxon>
        <taxon>Pseudomonadati</taxon>
        <taxon>Pseudomonadota</taxon>
        <taxon>Acidithiobacillia</taxon>
        <taxon>Acidithiobacillales</taxon>
        <taxon>Acidithiobacillaceae</taxon>
        <taxon>Acidithiobacillus</taxon>
    </lineage>
</organism>
<dbReference type="Gene3D" id="2.20.25.90">
    <property type="entry name" value="ADC-like domains"/>
    <property type="match status" value="1"/>
</dbReference>
<dbReference type="GO" id="GO:0046872">
    <property type="term" value="F:metal ion binding"/>
    <property type="evidence" value="ECO:0007669"/>
    <property type="project" value="UniProtKB-KW"/>
</dbReference>
<keyword evidence="8" id="KW-0472">Membrane</keyword>
<dbReference type="GO" id="GO:0051539">
    <property type="term" value="F:4 iron, 4 sulfur cluster binding"/>
    <property type="evidence" value="ECO:0007669"/>
    <property type="project" value="UniProtKB-KW"/>
</dbReference>
<keyword evidence="2" id="KW-0500">Molybdenum</keyword>
<evidence type="ECO:0000256" key="7">
    <source>
        <dbReference type="ARBA" id="ARBA00023014"/>
    </source>
</evidence>
<evidence type="ECO:0000256" key="4">
    <source>
        <dbReference type="ARBA" id="ARBA00022729"/>
    </source>
</evidence>
<dbReference type="Gene3D" id="2.40.40.20">
    <property type="match status" value="1"/>
</dbReference>
<keyword evidence="8" id="KW-0812">Transmembrane</keyword>
<protein>
    <submittedName>
        <fullName evidence="10">Molybdopterin dinucleotide-binding protein</fullName>
    </submittedName>
</protein>
<evidence type="ECO:0000256" key="8">
    <source>
        <dbReference type="SAM" id="Phobius"/>
    </source>
</evidence>
<dbReference type="PROSITE" id="PS51669">
    <property type="entry name" value="4FE4S_MOW_BIS_MGD"/>
    <property type="match status" value="1"/>
</dbReference>
<feature type="domain" description="4Fe-4S Mo/W bis-MGD-type" evidence="9">
    <location>
        <begin position="57"/>
        <end position="132"/>
    </location>
</feature>
<keyword evidence="7" id="KW-0411">Iron-sulfur</keyword>
<evidence type="ECO:0000256" key="2">
    <source>
        <dbReference type="ARBA" id="ARBA00022505"/>
    </source>
</evidence>
<feature type="transmembrane region" description="Helical" evidence="8">
    <location>
        <begin position="12"/>
        <end position="32"/>
    </location>
</feature>
<accession>A0A3M8R507</accession>
<evidence type="ECO:0000256" key="6">
    <source>
        <dbReference type="ARBA" id="ARBA00023004"/>
    </source>
</evidence>
<keyword evidence="6" id="KW-0408">Iron</keyword>
<proteinExistence type="predicted"/>
<evidence type="ECO:0000256" key="1">
    <source>
        <dbReference type="ARBA" id="ARBA00022485"/>
    </source>
</evidence>
<dbReference type="SUPFAM" id="SSF50692">
    <property type="entry name" value="ADC-like"/>
    <property type="match status" value="1"/>
</dbReference>
<dbReference type="GO" id="GO:0043546">
    <property type="term" value="F:molybdopterin cofactor binding"/>
    <property type="evidence" value="ECO:0007669"/>
    <property type="project" value="InterPro"/>
</dbReference>
<dbReference type="AlphaFoldDB" id="A0A3M8R507"/>
<dbReference type="SUPFAM" id="SSF53706">
    <property type="entry name" value="Formate dehydrogenase/DMSO reductase, domains 1-3"/>
    <property type="match status" value="1"/>
</dbReference>
<keyword evidence="1" id="KW-0004">4Fe-4S</keyword>
<dbReference type="InterPro" id="IPR006963">
    <property type="entry name" value="Mopterin_OxRdtase_4Fe-4S_dom"/>
</dbReference>
<dbReference type="PANTHER" id="PTHR43742">
    <property type="entry name" value="TRIMETHYLAMINE-N-OXIDE REDUCTASE"/>
    <property type="match status" value="1"/>
</dbReference>
<sequence>MAGIMDSKISRRIFLTGSATAASGLAALWGSWPWLPGMFHRRGTYVYPMRTELWKGVEVRYSVCRQCRSDCGLEARVFNGVLIKLDGNPYHPNTTEPQLSYATTVNASLKTTQIHSLCARGQAGRQTLYDRFRTYYPLKRVGPRGSGQWKTISWEQLIAEVTEGGYLFKDVPGEASRHVDGFAALWRHGQGPNTPVDPAHPDLGPVTNQFVLYWGRAEPGQSTFLTRFATAFGSVNALPHVGICELNHHVATMQSLDGKIAMLKPDIKHAEYVIWFGANIYQANFPMQTLSRKVAEASAEGTLKFVLVDVRAPNAAMRASRFVKVQPGGDAGIVMGMIRHIIENHRYNGAFLTAPSYDAAHTAGEMDYTNATWLVVEDAGHPLHGQFLTAAAAGLAAGKESADAPTVIDAATGKAALAAQTSVAKLWPSGDLSSAAITVNGVTCRTAFQVLYEEAQSRSYEEYQEIAGVPASTIKELAMEFTAHGRKAVADFYRGPAMHSNGVYTGRGIMTLNFLVGNIDHAGGYITGGKPADFMGSYSGAPYNLGKWPAPAYSVPPGVKISREGSFYENTSFYQDAVGKGQQPFPAPRPWFPFGFGIWHEIFAGAWFQYPYPVKILLQHEANPAWSAPPGMSGAPDESLPWFRLIKDLDKVPLFIASDILVSETSHYADYVVPDTGYLECWGMLPGFPTVPTSVVGVRQPVIEPLIARTPGGEPMCVEQFLIDVARKLGMPGFGKNAFMEGGDLNTREDFYLKMVANIAFYPAYLKKEGERLVPTGPVPDASAPDDWKDAKRWQQRYGNALKQAEWAKAAYVLARGGRFEDYDAGYLPAPLPEWMTYRYGDEKMPCQVYNATFAKTHNAITGETFSPVAKYEPLRFMDGTLLSTADPRKEYPFVLSTYKQPIHSKSRTWADKWLVELMPEAYVEMNPWDAKQLDVQNGDWVLVRSATYPKGLKGQVQIMPGIRPGVVSFPAAFGHWHYDSGEWRIDGNLYRGDKELNTRVRLNAVMRLDPSLSDHSGWGTCIEDPVGGGADYYSTRVRVEKTMPASRTLVQT</sequence>
<dbReference type="GO" id="GO:0016491">
    <property type="term" value="F:oxidoreductase activity"/>
    <property type="evidence" value="ECO:0007669"/>
    <property type="project" value="UniProtKB-KW"/>
</dbReference>
<dbReference type="InterPro" id="IPR050612">
    <property type="entry name" value="Prok_Mopterin_Oxidored"/>
</dbReference>
<dbReference type="Pfam" id="PF04879">
    <property type="entry name" value="Molybdop_Fe4S4"/>
    <property type="match status" value="1"/>
</dbReference>
<reference evidence="10" key="1">
    <citation type="submission" date="2018-10" db="EMBL/GenBank/DDBJ databases">
        <title>Acidithiobacillus sulfuriphilus sp. nov.: an extremely acidophilic sulfur-oxidizing chemolithotroph isolated from a neutral pH environment.</title>
        <authorList>
            <person name="Falagan C."/>
            <person name="Moya-Beltran A."/>
            <person name="Quatrini R."/>
            <person name="Johnson D.B."/>
        </authorList>
    </citation>
    <scope>NUCLEOTIDE SEQUENCE [LARGE SCALE GENOMIC DNA]</scope>
    <source>
        <strain evidence="10">CJ-2</strain>
    </source>
</reference>
<comment type="caution">
    <text evidence="10">The sequence shown here is derived from an EMBL/GenBank/DDBJ whole genome shotgun (WGS) entry which is preliminary data.</text>
</comment>
<name>A0A3M8R507_9PROT</name>
<dbReference type="PANTHER" id="PTHR43742:SF9">
    <property type="entry name" value="TETRATHIONATE REDUCTASE SUBUNIT A"/>
    <property type="match status" value="1"/>
</dbReference>
<evidence type="ECO:0000256" key="5">
    <source>
        <dbReference type="ARBA" id="ARBA00023002"/>
    </source>
</evidence>
<dbReference type="InterPro" id="IPR009010">
    <property type="entry name" value="Asp_de-COase-like_dom_sf"/>
</dbReference>
<evidence type="ECO:0000313" key="10">
    <source>
        <dbReference type="EMBL" id="RNF61620.1"/>
    </source>
</evidence>
<dbReference type="Pfam" id="PF01568">
    <property type="entry name" value="Molydop_binding"/>
    <property type="match status" value="1"/>
</dbReference>
<gene>
    <name evidence="10" type="ORF">EC580_08300</name>
</gene>
<keyword evidence="4" id="KW-0732">Signal</keyword>
<evidence type="ECO:0000256" key="3">
    <source>
        <dbReference type="ARBA" id="ARBA00022723"/>
    </source>
</evidence>
<keyword evidence="8" id="KW-1133">Transmembrane helix</keyword>
<keyword evidence="5" id="KW-0560">Oxidoreductase</keyword>